<proteinExistence type="inferred from homology"/>
<comment type="caution">
    <text evidence="7">The sequence shown here is derived from an EMBL/GenBank/DDBJ whole genome shotgun (WGS) entry which is preliminary data.</text>
</comment>
<dbReference type="SUPFAM" id="SSF51679">
    <property type="entry name" value="Bacterial luciferase-like"/>
    <property type="match status" value="1"/>
</dbReference>
<evidence type="ECO:0000256" key="1">
    <source>
        <dbReference type="ARBA" id="ARBA00022630"/>
    </source>
</evidence>
<dbReference type="GO" id="GO:0016491">
    <property type="term" value="F:oxidoreductase activity"/>
    <property type="evidence" value="ECO:0007669"/>
    <property type="project" value="UniProtKB-KW"/>
</dbReference>
<dbReference type="NCBIfam" id="TIGR03860">
    <property type="entry name" value="FMN_nitrolo"/>
    <property type="match status" value="1"/>
</dbReference>
<dbReference type="RefSeq" id="WP_266344493.1">
    <property type="nucleotide sequence ID" value="NZ_JAPKNH010000005.1"/>
</dbReference>
<dbReference type="InterPro" id="IPR011251">
    <property type="entry name" value="Luciferase-like_dom"/>
</dbReference>
<dbReference type="InterPro" id="IPR051260">
    <property type="entry name" value="Diverse_substr_monoxygenases"/>
</dbReference>
<dbReference type="PANTHER" id="PTHR30011:SF16">
    <property type="entry name" value="C2H2 FINGER DOMAIN TRANSCRIPTION FACTOR (EUROFUNG)-RELATED"/>
    <property type="match status" value="1"/>
</dbReference>
<sequence length="447" mass="48926">MTQRTLHLGLNVLSDGMHPAAWQAPEADPLGFVKPQQWNHLAKVAERGTLDAIFLADIPGVSLQGSAPLAGPPLSLDPIVLLSTLASQTTHLGLVATVSTAFEEPYNVARRIASLDHLSGGRAAWNVVTTADSTVAANFSAQPHLPREERYAKAEEFVDVVRALWDSWDDGAVIGDKATGHFTRPGSVRKILHRGRHYSVDGPLNVPRSPQGHPVIVQAGGSPAGLELAARNADMVFAALGTLEDALDFTKDLRRRTEAHGRPADAVRVLPGLSFVLGGTEAEAKERNDALNALAGDRRRHWLASQIGVDAEELAWDRPLPDWLLTTTQLSPASQGAREIVLKLARRDRLTVRQILDRILTWHRLFIGTPEQLADTIGEWFEAGAVDGFNLMPDVEPSGIETFVDHVVPILRRRGQFRREYKGTTLRDHLGLERPAHRFPDRASEVA</sequence>
<dbReference type="PANTHER" id="PTHR30011">
    <property type="entry name" value="ALKANESULFONATE MONOOXYGENASE-RELATED"/>
    <property type="match status" value="1"/>
</dbReference>
<evidence type="ECO:0000313" key="7">
    <source>
        <dbReference type="EMBL" id="MFC5518746.1"/>
    </source>
</evidence>
<protein>
    <submittedName>
        <fullName evidence="7">LLM class flavin-dependent oxidoreductase</fullName>
        <ecNumber evidence="7">1.-.-.-</ecNumber>
    </submittedName>
</protein>
<keyword evidence="1" id="KW-0285">Flavoprotein</keyword>
<reference evidence="8" key="1">
    <citation type="journal article" date="2019" name="Int. J. Syst. Evol. Microbiol.">
        <title>The Global Catalogue of Microorganisms (GCM) 10K type strain sequencing project: providing services to taxonomists for standard genome sequencing and annotation.</title>
        <authorList>
            <consortium name="The Broad Institute Genomics Platform"/>
            <consortium name="The Broad Institute Genome Sequencing Center for Infectious Disease"/>
            <person name="Wu L."/>
            <person name="Ma J."/>
        </authorList>
    </citation>
    <scope>NUCLEOTIDE SEQUENCE [LARGE SCALE GENOMIC DNA]</scope>
    <source>
        <strain evidence="8">KACC 12633</strain>
    </source>
</reference>
<evidence type="ECO:0000256" key="2">
    <source>
        <dbReference type="ARBA" id="ARBA00022643"/>
    </source>
</evidence>
<keyword evidence="3 7" id="KW-0560">Oxidoreductase</keyword>
<dbReference type="PIRSF" id="PIRSF000337">
    <property type="entry name" value="NTA_MOA"/>
    <property type="match status" value="1"/>
</dbReference>
<keyword evidence="2" id="KW-0288">FMN</keyword>
<name>A0ABW0Q1K7_9HYPH</name>
<evidence type="ECO:0000256" key="5">
    <source>
        <dbReference type="ARBA" id="ARBA00033748"/>
    </source>
</evidence>
<evidence type="ECO:0000259" key="6">
    <source>
        <dbReference type="Pfam" id="PF00296"/>
    </source>
</evidence>
<feature type="domain" description="Luciferase-like" evidence="6">
    <location>
        <begin position="37"/>
        <end position="385"/>
    </location>
</feature>
<dbReference type="Gene3D" id="3.20.20.30">
    <property type="entry name" value="Luciferase-like domain"/>
    <property type="match status" value="1"/>
</dbReference>
<dbReference type="InterPro" id="IPR036661">
    <property type="entry name" value="Luciferase-like_sf"/>
</dbReference>
<evidence type="ECO:0000256" key="4">
    <source>
        <dbReference type="ARBA" id="ARBA00023033"/>
    </source>
</evidence>
<dbReference type="EMBL" id="JBHSML010000014">
    <property type="protein sequence ID" value="MFC5518746.1"/>
    <property type="molecule type" value="Genomic_DNA"/>
</dbReference>
<dbReference type="Proteomes" id="UP001596150">
    <property type="component" value="Unassembled WGS sequence"/>
</dbReference>
<dbReference type="EC" id="1.-.-.-" evidence="7"/>
<gene>
    <name evidence="7" type="ORF">ACFPP9_23425</name>
</gene>
<organism evidence="7 8">
    <name type="scientific">Kaistia terrae</name>
    <dbReference type="NCBI Taxonomy" id="537017"/>
    <lineage>
        <taxon>Bacteria</taxon>
        <taxon>Pseudomonadati</taxon>
        <taxon>Pseudomonadota</taxon>
        <taxon>Alphaproteobacteria</taxon>
        <taxon>Hyphomicrobiales</taxon>
        <taxon>Kaistiaceae</taxon>
        <taxon>Kaistia</taxon>
    </lineage>
</organism>
<keyword evidence="8" id="KW-1185">Reference proteome</keyword>
<accession>A0ABW0Q1K7</accession>
<evidence type="ECO:0000256" key="3">
    <source>
        <dbReference type="ARBA" id="ARBA00023002"/>
    </source>
</evidence>
<dbReference type="CDD" id="cd01095">
    <property type="entry name" value="Nitrilotriacetate_monoxgenase"/>
    <property type="match status" value="1"/>
</dbReference>
<dbReference type="Pfam" id="PF00296">
    <property type="entry name" value="Bac_luciferase"/>
    <property type="match status" value="1"/>
</dbReference>
<evidence type="ECO:0000313" key="8">
    <source>
        <dbReference type="Proteomes" id="UP001596150"/>
    </source>
</evidence>
<keyword evidence="4" id="KW-0503">Monooxygenase</keyword>
<comment type="similarity">
    <text evidence="5">Belongs to the NtaA/SnaA/DszA monooxygenase family.</text>
</comment>
<dbReference type="InterPro" id="IPR016215">
    <property type="entry name" value="NTA_MOA"/>
</dbReference>